<feature type="transmembrane region" description="Helical" evidence="6">
    <location>
        <begin position="147"/>
        <end position="172"/>
    </location>
</feature>
<dbReference type="RefSeq" id="WP_187571052.1">
    <property type="nucleotide sequence ID" value="NZ_CP060711.1"/>
</dbReference>
<gene>
    <name evidence="7" type="ORF">H9L17_03900</name>
</gene>
<dbReference type="Pfam" id="PF00654">
    <property type="entry name" value="Voltage_CLC"/>
    <property type="match status" value="1"/>
</dbReference>
<keyword evidence="2 6" id="KW-0812">Transmembrane</keyword>
<evidence type="ECO:0000256" key="1">
    <source>
        <dbReference type="ARBA" id="ARBA00004141"/>
    </source>
</evidence>
<dbReference type="InterPro" id="IPR001807">
    <property type="entry name" value="ClC"/>
</dbReference>
<evidence type="ECO:0000313" key="7">
    <source>
        <dbReference type="EMBL" id="QNN47305.1"/>
    </source>
</evidence>
<dbReference type="GO" id="GO:0016020">
    <property type="term" value="C:membrane"/>
    <property type="evidence" value="ECO:0007669"/>
    <property type="project" value="UniProtKB-SubCell"/>
</dbReference>
<dbReference type="GO" id="GO:0015108">
    <property type="term" value="F:chloride transmembrane transporter activity"/>
    <property type="evidence" value="ECO:0007669"/>
    <property type="project" value="InterPro"/>
</dbReference>
<feature type="transmembrane region" description="Helical" evidence="6">
    <location>
        <begin position="20"/>
        <end position="42"/>
    </location>
</feature>
<feature type="transmembrane region" description="Helical" evidence="6">
    <location>
        <begin position="301"/>
        <end position="326"/>
    </location>
</feature>
<feature type="transmembrane region" description="Helical" evidence="6">
    <location>
        <begin position="338"/>
        <end position="360"/>
    </location>
</feature>
<name>A0A7G9QVD0_9GAMM</name>
<keyword evidence="8" id="KW-1185">Reference proteome</keyword>
<keyword evidence="3 6" id="KW-1133">Transmembrane helix</keyword>
<comment type="subcellular location">
    <subcellularLocation>
        <location evidence="1">Membrane</location>
        <topology evidence="1">Multi-pass membrane protein</topology>
    </subcellularLocation>
</comment>
<dbReference type="InterPro" id="IPR050368">
    <property type="entry name" value="ClC-type_chloride_channel"/>
</dbReference>
<evidence type="ECO:0000256" key="6">
    <source>
        <dbReference type="SAM" id="Phobius"/>
    </source>
</evidence>
<dbReference type="EMBL" id="CP060711">
    <property type="protein sequence ID" value="QNN47305.1"/>
    <property type="molecule type" value="Genomic_DNA"/>
</dbReference>
<dbReference type="Gene3D" id="1.10.3080.10">
    <property type="entry name" value="Clc chloride channel"/>
    <property type="match status" value="1"/>
</dbReference>
<dbReference type="CDD" id="cd03682">
    <property type="entry name" value="ClC_sycA_like"/>
    <property type="match status" value="1"/>
</dbReference>
<dbReference type="AlphaFoldDB" id="A0A7G9QVD0"/>
<keyword evidence="4 6" id="KW-0472">Membrane</keyword>
<dbReference type="InterPro" id="IPR014743">
    <property type="entry name" value="Cl-channel_core"/>
</dbReference>
<keyword evidence="5" id="KW-0407">Ion channel</keyword>
<keyword evidence="5" id="KW-0813">Transport</keyword>
<dbReference type="SUPFAM" id="SSF81340">
    <property type="entry name" value="Clc chloride channel"/>
    <property type="match status" value="1"/>
</dbReference>
<organism evidence="7 8">
    <name type="scientific">Thermomonas brevis</name>
    <dbReference type="NCBI Taxonomy" id="215691"/>
    <lineage>
        <taxon>Bacteria</taxon>
        <taxon>Pseudomonadati</taxon>
        <taxon>Pseudomonadota</taxon>
        <taxon>Gammaproteobacteria</taxon>
        <taxon>Lysobacterales</taxon>
        <taxon>Lysobacteraceae</taxon>
        <taxon>Thermomonas</taxon>
    </lineage>
</organism>
<keyword evidence="5" id="KW-0406">Ion transport</keyword>
<feature type="transmembrane region" description="Helical" evidence="6">
    <location>
        <begin position="262"/>
        <end position="281"/>
    </location>
</feature>
<evidence type="ECO:0000256" key="5">
    <source>
        <dbReference type="ARBA" id="ARBA00023303"/>
    </source>
</evidence>
<protein>
    <submittedName>
        <fullName evidence="7">Voltage-gated chloride channel family protein</fullName>
    </submittedName>
</protein>
<feature type="transmembrane region" description="Helical" evidence="6">
    <location>
        <begin position="217"/>
        <end position="250"/>
    </location>
</feature>
<dbReference type="PRINTS" id="PR00762">
    <property type="entry name" value="CLCHANNEL"/>
</dbReference>
<evidence type="ECO:0000313" key="8">
    <source>
        <dbReference type="Proteomes" id="UP000515977"/>
    </source>
</evidence>
<sequence>MPSFFHRSEQIELLPRLGKWLIIASLVAVLAGSASAFFLLALDRATAWREAHRWAIWLLPVAGFGVGLVYHLLGKQVNAGNNLIIDEIHDPKKVVPLRMAPLVLGGTVVSHLFGASVGREGTAVQMGGALADQLTHLLRLQREDRRVLLMCGIAAGFASVFGTPLAGAVFGLEILAIGRMRYDALFPCMVAGIVADQVCLAWGIHHTPYAVAGIVPVGAWSVLAVVIAGIVFGLVGMLFSSAAHGLGALVKRRIAQAPLRPFAGGLAIAFALWALDGYRYIGLGIPDIVRAFQQPMAPWDFFGKFGFTVVSLGTGFKGGEVTPLFYIGATLGNALAPLLHMPFSLMAGIGFVAVFSGAANTPIATTLMAMELFGAEIGPLAAIGCVTAYLFSGHTGIYRAQRIGHGKHHKRRLAAPEHLRLAELALFRSAEAERAGARPACDLPTATTTEETRP</sequence>
<dbReference type="Proteomes" id="UP000515977">
    <property type="component" value="Chromosome"/>
</dbReference>
<evidence type="ECO:0000256" key="4">
    <source>
        <dbReference type="ARBA" id="ARBA00023136"/>
    </source>
</evidence>
<feature type="transmembrane region" description="Helical" evidence="6">
    <location>
        <begin position="184"/>
        <end position="205"/>
    </location>
</feature>
<dbReference type="PANTHER" id="PTHR43427">
    <property type="entry name" value="CHLORIDE CHANNEL PROTEIN CLC-E"/>
    <property type="match status" value="1"/>
</dbReference>
<feature type="transmembrane region" description="Helical" evidence="6">
    <location>
        <begin position="54"/>
        <end position="73"/>
    </location>
</feature>
<proteinExistence type="predicted"/>
<dbReference type="PANTHER" id="PTHR43427:SF12">
    <property type="entry name" value="CHLORIDE TRANSPORTER"/>
    <property type="match status" value="1"/>
</dbReference>
<dbReference type="KEGG" id="tbv:H9L17_03900"/>
<evidence type="ECO:0000256" key="3">
    <source>
        <dbReference type="ARBA" id="ARBA00022989"/>
    </source>
</evidence>
<reference evidence="7 8" key="1">
    <citation type="submission" date="2020-08" db="EMBL/GenBank/DDBJ databases">
        <title>Genome sequence of Thermomonas brevis KACC 16975T.</title>
        <authorList>
            <person name="Hyun D.-W."/>
            <person name="Bae J.-W."/>
        </authorList>
    </citation>
    <scope>NUCLEOTIDE SEQUENCE [LARGE SCALE GENOMIC DNA]</scope>
    <source>
        <strain evidence="7 8">KACC 16975</strain>
    </source>
</reference>
<evidence type="ECO:0000256" key="2">
    <source>
        <dbReference type="ARBA" id="ARBA00022692"/>
    </source>
</evidence>
<accession>A0A7G9QVD0</accession>
<feature type="transmembrane region" description="Helical" evidence="6">
    <location>
        <begin position="372"/>
        <end position="392"/>
    </location>
</feature>